<dbReference type="RefSeq" id="XP_053589581.1">
    <property type="nucleotide sequence ID" value="XM_053725387.1"/>
</dbReference>
<dbReference type="Proteomes" id="UP000483820">
    <property type="component" value="Chromosome II"/>
</dbReference>
<accession>A0A6A5HFF9</accession>
<evidence type="ECO:0000313" key="2">
    <source>
        <dbReference type="EMBL" id="KAF1765949.1"/>
    </source>
</evidence>
<proteinExistence type="predicted"/>
<reference evidence="2 3" key="1">
    <citation type="submission" date="2019-12" db="EMBL/GenBank/DDBJ databases">
        <title>Chromosome-level assembly of the Caenorhabditis remanei genome.</title>
        <authorList>
            <person name="Teterina A.A."/>
            <person name="Willis J.H."/>
            <person name="Phillips P.C."/>
        </authorList>
    </citation>
    <scope>NUCLEOTIDE SEQUENCE [LARGE SCALE GENOMIC DNA]</scope>
    <source>
        <strain evidence="2 3">PX506</strain>
        <tissue evidence="2">Whole organism</tissue>
    </source>
</reference>
<sequence>MLHAILIQIQKMDISLYPTDNNPESLGNMKLSYHQPLQIHLSHLEKRDQHPNHRMMLALKTSDQALCQVSKAGGRGGVARDLSGFDSPDDEQPAFRAGDSERKKQLDNGEGLVWPEDDADPRPPTRDDFRATDVEADEPACDVDDVAANAGTENYLPILPSLSNETSDSSEVLSNSRLAGICAGIPTPPVIPEVDEEGMSFCSSDCDIN</sequence>
<evidence type="ECO:0000313" key="3">
    <source>
        <dbReference type="Proteomes" id="UP000483820"/>
    </source>
</evidence>
<dbReference type="AlphaFoldDB" id="A0A6A5HFF9"/>
<organism evidence="2 3">
    <name type="scientific">Caenorhabditis remanei</name>
    <name type="common">Caenorhabditis vulgaris</name>
    <dbReference type="NCBI Taxonomy" id="31234"/>
    <lineage>
        <taxon>Eukaryota</taxon>
        <taxon>Metazoa</taxon>
        <taxon>Ecdysozoa</taxon>
        <taxon>Nematoda</taxon>
        <taxon>Chromadorea</taxon>
        <taxon>Rhabditida</taxon>
        <taxon>Rhabditina</taxon>
        <taxon>Rhabditomorpha</taxon>
        <taxon>Rhabditoidea</taxon>
        <taxon>Rhabditidae</taxon>
        <taxon>Peloderinae</taxon>
        <taxon>Caenorhabditis</taxon>
    </lineage>
</organism>
<feature type="region of interest" description="Disordered" evidence="1">
    <location>
        <begin position="78"/>
        <end position="129"/>
    </location>
</feature>
<feature type="compositionally biased region" description="Basic and acidic residues" evidence="1">
    <location>
        <begin position="120"/>
        <end position="129"/>
    </location>
</feature>
<dbReference type="CTD" id="78774135"/>
<dbReference type="KEGG" id="crq:GCK72_005902"/>
<feature type="compositionally biased region" description="Basic and acidic residues" evidence="1">
    <location>
        <begin position="98"/>
        <end position="107"/>
    </location>
</feature>
<protein>
    <submittedName>
        <fullName evidence="2">Uncharacterized protein</fullName>
    </submittedName>
</protein>
<evidence type="ECO:0000256" key="1">
    <source>
        <dbReference type="SAM" id="MobiDB-lite"/>
    </source>
</evidence>
<name>A0A6A5HFF9_CAERE</name>
<comment type="caution">
    <text evidence="2">The sequence shown here is derived from an EMBL/GenBank/DDBJ whole genome shotgun (WGS) entry which is preliminary data.</text>
</comment>
<dbReference type="EMBL" id="WUAV01000002">
    <property type="protein sequence ID" value="KAF1765949.1"/>
    <property type="molecule type" value="Genomic_DNA"/>
</dbReference>
<dbReference type="GeneID" id="78774135"/>
<gene>
    <name evidence="2" type="ORF">GCK72_005902</name>
</gene>